<dbReference type="PROSITE" id="PS50893">
    <property type="entry name" value="ABC_TRANSPORTER_2"/>
    <property type="match status" value="1"/>
</dbReference>
<comment type="caution">
    <text evidence="10">The sequence shown here is derived from an EMBL/GenBank/DDBJ whole genome shotgun (WGS) entry which is preliminary data.</text>
</comment>
<keyword evidence="3" id="KW-0547">Nucleotide-binding</keyword>
<dbReference type="GO" id="GO:0006970">
    <property type="term" value="P:response to osmotic stress"/>
    <property type="evidence" value="ECO:0007669"/>
    <property type="project" value="UniProtKB-ARBA"/>
</dbReference>
<name>A0A418WJU3_9PROT</name>
<evidence type="ECO:0000256" key="4">
    <source>
        <dbReference type="ARBA" id="ARBA00022840"/>
    </source>
</evidence>
<dbReference type="EMBL" id="QYUK01000011">
    <property type="protein sequence ID" value="RJF90099.1"/>
    <property type="molecule type" value="Genomic_DNA"/>
</dbReference>
<comment type="catalytic activity">
    <reaction evidence="5">
        <text>a quaternary ammonium(out) + ATP + H2O = a quaternary ammonium(in) + ADP + phosphate + H(+)</text>
        <dbReference type="Rhea" id="RHEA:11036"/>
        <dbReference type="ChEBI" id="CHEBI:15377"/>
        <dbReference type="ChEBI" id="CHEBI:15378"/>
        <dbReference type="ChEBI" id="CHEBI:30616"/>
        <dbReference type="ChEBI" id="CHEBI:35267"/>
        <dbReference type="ChEBI" id="CHEBI:43474"/>
        <dbReference type="ChEBI" id="CHEBI:456216"/>
        <dbReference type="EC" id="7.6.2.9"/>
    </reaction>
    <physiologicalReaction direction="left-to-right" evidence="5">
        <dbReference type="Rhea" id="RHEA:11037"/>
    </physiologicalReaction>
</comment>
<protein>
    <recommendedName>
        <fullName evidence="8">Trimethylamine N-oxide transport system ATP-binding protein TmoW</fullName>
        <ecNumber evidence="7">7.6.2.9</ecNumber>
    </recommendedName>
</protein>
<keyword evidence="2" id="KW-0813">Transport</keyword>
<evidence type="ECO:0000256" key="3">
    <source>
        <dbReference type="ARBA" id="ARBA00022741"/>
    </source>
</evidence>
<evidence type="ECO:0000313" key="11">
    <source>
        <dbReference type="Proteomes" id="UP000284605"/>
    </source>
</evidence>
<dbReference type="SUPFAM" id="SSF52540">
    <property type="entry name" value="P-loop containing nucleoside triphosphate hydrolases"/>
    <property type="match status" value="1"/>
</dbReference>
<dbReference type="InterPro" id="IPR027417">
    <property type="entry name" value="P-loop_NTPase"/>
</dbReference>
<accession>A0A418WJU3</accession>
<keyword evidence="11" id="KW-1185">Reference proteome</keyword>
<dbReference type="PANTHER" id="PTHR43869">
    <property type="entry name" value="GLYCINE BETAINE/PROLINE BETAINE TRANSPORT SYSTEM ATP-BINDING PROTEIN PROV"/>
    <property type="match status" value="1"/>
</dbReference>
<evidence type="ECO:0000313" key="10">
    <source>
        <dbReference type="EMBL" id="RJF90099.1"/>
    </source>
</evidence>
<keyword evidence="4 10" id="KW-0067">ATP-binding</keyword>
<evidence type="ECO:0000256" key="2">
    <source>
        <dbReference type="ARBA" id="ARBA00022448"/>
    </source>
</evidence>
<dbReference type="InterPro" id="IPR022473">
    <property type="entry name" value="ABC_trnsptr_Choline_ATP-bd"/>
</dbReference>
<dbReference type="GO" id="GO:0016887">
    <property type="term" value="F:ATP hydrolysis activity"/>
    <property type="evidence" value="ECO:0007669"/>
    <property type="project" value="InterPro"/>
</dbReference>
<evidence type="ECO:0000256" key="5">
    <source>
        <dbReference type="ARBA" id="ARBA00051811"/>
    </source>
</evidence>
<feature type="domain" description="ABC transporter" evidence="9">
    <location>
        <begin position="35"/>
        <end position="275"/>
    </location>
</feature>
<evidence type="ECO:0000259" key="9">
    <source>
        <dbReference type="PROSITE" id="PS50893"/>
    </source>
</evidence>
<sequence>MAAVEFQHVDILFGSDPGKAGGAVAQAKARLDAGQSREQILAELNVVVGVADANLVIQKGEICVLMGLSGSGKSTLLRAVNGLNKVARGKVLVEHQGKTVDIASCDPVTLRLMRTTRIAMVFQQFALLPWRTVRENVGLGLELRGMSIAERNAIVDEKLKLVALDKWADKYASELSGGMQQRVGLARAFATDADILLMDEPFSALDPLIRTKLQDELLDLQQKLKKTIIFVSHDLDEALKLGNQIAILESGRIIQAGAPEDIVLRPVDAYVREFVQHMNPLNILKGTALMTGLDTMPRDGGTVTLDADRRLSVMLDAGGAVAGADLAGSPCNIVHYTDMAGPTPAVGDVVVAPAGFLMRRLIELRQASGNPVVLTEGGRVTGICREDDIFRALASDDWRARAG</sequence>
<dbReference type="SMART" id="SM00382">
    <property type="entry name" value="AAA"/>
    <property type="match status" value="1"/>
</dbReference>
<dbReference type="GO" id="GO:0015418">
    <property type="term" value="F:ABC-type quaternary ammonium compound transporting activity"/>
    <property type="evidence" value="ECO:0007669"/>
    <property type="project" value="UniProtKB-EC"/>
</dbReference>
<evidence type="ECO:0000256" key="1">
    <source>
        <dbReference type="ARBA" id="ARBA00005417"/>
    </source>
</evidence>
<dbReference type="NCBIfam" id="TIGR03415">
    <property type="entry name" value="ABC_choXWV_ATP"/>
    <property type="match status" value="1"/>
</dbReference>
<gene>
    <name evidence="10" type="primary">choV</name>
    <name evidence="10" type="ORF">D3874_19950</name>
</gene>
<evidence type="ECO:0000256" key="8">
    <source>
        <dbReference type="ARBA" id="ARBA00068787"/>
    </source>
</evidence>
<dbReference type="PROSITE" id="PS00211">
    <property type="entry name" value="ABC_TRANSPORTER_1"/>
    <property type="match status" value="1"/>
</dbReference>
<dbReference type="Gene3D" id="3.40.50.300">
    <property type="entry name" value="P-loop containing nucleotide triphosphate hydrolases"/>
    <property type="match status" value="1"/>
</dbReference>
<evidence type="ECO:0000256" key="6">
    <source>
        <dbReference type="ARBA" id="ARBA00061968"/>
    </source>
</evidence>
<dbReference type="FunFam" id="3.40.50.300:FF:000201">
    <property type="entry name" value="Glycine betaine/L-proline ABC transporter ATP-binding protein"/>
    <property type="match status" value="1"/>
</dbReference>
<dbReference type="EC" id="7.6.2.9" evidence="7"/>
<comment type="similarity">
    <text evidence="1">Belongs to the ABC transporter superfamily.</text>
</comment>
<dbReference type="InterPro" id="IPR003593">
    <property type="entry name" value="AAA+_ATPase"/>
</dbReference>
<dbReference type="PANTHER" id="PTHR43869:SF1">
    <property type="entry name" value="GLYCINE BETAINE_PROLINE BETAINE TRANSPORT SYSTEM ATP-BINDING PROTEIN PROV"/>
    <property type="match status" value="1"/>
</dbReference>
<reference evidence="10 11" key="1">
    <citation type="submission" date="2018-09" db="EMBL/GenBank/DDBJ databases">
        <authorList>
            <person name="Zhu H."/>
        </authorList>
    </citation>
    <scope>NUCLEOTIDE SEQUENCE [LARGE SCALE GENOMIC DNA]</scope>
    <source>
        <strain evidence="10 11">K1W22B-8</strain>
    </source>
</reference>
<dbReference type="InterPro" id="IPR017871">
    <property type="entry name" value="ABC_transporter-like_CS"/>
</dbReference>
<dbReference type="OrthoDB" id="9802264at2"/>
<organism evidence="10 11">
    <name type="scientific">Oleomonas cavernae</name>
    <dbReference type="NCBI Taxonomy" id="2320859"/>
    <lineage>
        <taxon>Bacteria</taxon>
        <taxon>Pseudomonadati</taxon>
        <taxon>Pseudomonadota</taxon>
        <taxon>Alphaproteobacteria</taxon>
        <taxon>Acetobacterales</taxon>
        <taxon>Acetobacteraceae</taxon>
        <taxon>Oleomonas</taxon>
    </lineage>
</organism>
<proteinExistence type="inferred from homology"/>
<dbReference type="GO" id="GO:0015220">
    <property type="term" value="F:choline transmembrane transporter activity"/>
    <property type="evidence" value="ECO:0007669"/>
    <property type="project" value="InterPro"/>
</dbReference>
<dbReference type="InterPro" id="IPR051921">
    <property type="entry name" value="ABC_osmolyte_uptake_ATP-bind"/>
</dbReference>
<dbReference type="GO" id="GO:0005524">
    <property type="term" value="F:ATP binding"/>
    <property type="evidence" value="ECO:0007669"/>
    <property type="project" value="UniProtKB-KW"/>
</dbReference>
<dbReference type="InterPro" id="IPR003439">
    <property type="entry name" value="ABC_transporter-like_ATP-bd"/>
</dbReference>
<dbReference type="GO" id="GO:0055052">
    <property type="term" value="C:ATP-binding cassette (ABC) transporter complex, substrate-binding subunit-containing"/>
    <property type="evidence" value="ECO:0007669"/>
    <property type="project" value="InterPro"/>
</dbReference>
<evidence type="ECO:0000256" key="7">
    <source>
        <dbReference type="ARBA" id="ARBA00066388"/>
    </source>
</evidence>
<dbReference type="Proteomes" id="UP000284605">
    <property type="component" value="Unassembled WGS sequence"/>
</dbReference>
<comment type="subunit">
    <text evidence="6">The complex is probably composed of two ATP-binding proteins (TmoW), two transmembrane proteins (TmoV) and a solute-binding protein (TmoX).</text>
</comment>
<dbReference type="AlphaFoldDB" id="A0A418WJU3"/>
<dbReference type="Pfam" id="PF00005">
    <property type="entry name" value="ABC_tran"/>
    <property type="match status" value="1"/>
</dbReference>